<dbReference type="GO" id="GO:0106245">
    <property type="term" value="F:L-serine-phosphatidylethanolamine phosphatidyltransferase activity"/>
    <property type="evidence" value="ECO:0007669"/>
    <property type="project" value="InterPro"/>
</dbReference>
<evidence type="ECO:0000256" key="6">
    <source>
        <dbReference type="ARBA" id="ARBA00022824"/>
    </source>
</evidence>
<keyword evidence="7 12" id="KW-1133">Transmembrane helix</keyword>
<comment type="caution">
    <text evidence="12">Lacks conserved residue(s) required for the propagation of feature annotation.</text>
</comment>
<evidence type="ECO:0000313" key="14">
    <source>
        <dbReference type="Proteomes" id="UP001255856"/>
    </source>
</evidence>
<keyword evidence="4 12" id="KW-0808">Transferase</keyword>
<evidence type="ECO:0000256" key="1">
    <source>
        <dbReference type="ARBA" id="ARBA00004477"/>
    </source>
</evidence>
<comment type="subcellular location">
    <subcellularLocation>
        <location evidence="1 12">Endoplasmic reticulum membrane</location>
        <topology evidence="1 12">Multi-pass membrane protein</topology>
    </subcellularLocation>
</comment>
<evidence type="ECO:0000313" key="13">
    <source>
        <dbReference type="EMBL" id="KAK2075985.1"/>
    </source>
</evidence>
<accession>A0AAD9IF66</accession>
<reference evidence="13" key="1">
    <citation type="submission" date="2021-01" db="EMBL/GenBank/DDBJ databases">
        <authorList>
            <person name="Eckstrom K.M.E."/>
        </authorList>
    </citation>
    <scope>NUCLEOTIDE SEQUENCE</scope>
    <source>
        <strain evidence="13">UVCC 0001</strain>
    </source>
</reference>
<evidence type="ECO:0000256" key="3">
    <source>
        <dbReference type="ARBA" id="ARBA00022516"/>
    </source>
</evidence>
<evidence type="ECO:0000256" key="7">
    <source>
        <dbReference type="ARBA" id="ARBA00022989"/>
    </source>
</evidence>
<feature type="transmembrane region" description="Helical" evidence="12">
    <location>
        <begin position="25"/>
        <end position="43"/>
    </location>
</feature>
<comment type="catalytic activity">
    <reaction evidence="12">
        <text>a CDP-1,2-diacyl-sn-glycerol + L-serine = a 1,2-diacyl-sn-glycero-3-phospho-L-serine + CMP + H(+)</text>
        <dbReference type="Rhea" id="RHEA:16913"/>
        <dbReference type="ChEBI" id="CHEBI:15378"/>
        <dbReference type="ChEBI" id="CHEBI:33384"/>
        <dbReference type="ChEBI" id="CHEBI:57262"/>
        <dbReference type="ChEBI" id="CHEBI:58332"/>
        <dbReference type="ChEBI" id="CHEBI:60377"/>
        <dbReference type="EC" id="2.7.8.8"/>
    </reaction>
</comment>
<evidence type="ECO:0000256" key="10">
    <source>
        <dbReference type="ARBA" id="ARBA00023209"/>
    </source>
</evidence>
<comment type="caution">
    <text evidence="13">The sequence shown here is derived from an EMBL/GenBank/DDBJ whole genome shotgun (WGS) entry which is preliminary data.</text>
</comment>
<sequence length="355" mass="40470">MAVPTRSAARVASDDAEVHDPSTRFMYTPHTITILLLVISTVQGPGTKMVRPHPAFWKFVFGLATCYTLFMVYLLFQTADGARQTLRHLYPELGVELEERTYGGDCRLYIPGQGVNWQILKDTLVDEFVPAHILGWWGKTLMLRDPSMLWVISIGFELMEVTFRMKTIKLFDSKEYDWRGISQQPSLFAKARRSLLQFTPQSIADFQWHAFQSPKRCLQCLFPILVFLLFEVNHFFLKFVLWVPPTNPLNPIRLFMLLGIGLPGMRECYEYIDASNDPNKATPSLRLGAFAWLGLGLALVETMVSIKFGKGLFPAPWPRPVLLAWGTAGTVAATTFIAWTLRYRARQATRLAKQQ</sequence>
<comment type="pathway">
    <text evidence="2">Lipid metabolism.</text>
</comment>
<evidence type="ECO:0000256" key="4">
    <source>
        <dbReference type="ARBA" id="ARBA00022679"/>
    </source>
</evidence>
<dbReference type="PANTHER" id="PTHR15362:SF7">
    <property type="entry name" value="PHOSPHATIDYLSERINE SYNTHASE 2"/>
    <property type="match status" value="1"/>
</dbReference>
<protein>
    <recommendedName>
        <fullName evidence="12">CDP-diacylglycerol--serine O-phosphatidyltransferase</fullName>
        <ecNumber evidence="12">2.7.8.8</ecNumber>
    </recommendedName>
    <alternativeName>
        <fullName evidence="12">Phosphatidylserine synthase</fullName>
    </alternativeName>
</protein>
<evidence type="ECO:0000256" key="8">
    <source>
        <dbReference type="ARBA" id="ARBA00023098"/>
    </source>
</evidence>
<keyword evidence="14" id="KW-1185">Reference proteome</keyword>
<dbReference type="AlphaFoldDB" id="A0AAD9IF66"/>
<comment type="function">
    <text evidence="12">Catalyzes a base-exchange reaction in which the polar head group of phosphatidylethanolamine (PE) is replaced by L-serine.</text>
</comment>
<dbReference type="InterPro" id="IPR004277">
    <property type="entry name" value="PSS"/>
</dbReference>
<dbReference type="EMBL" id="JASFZW010000012">
    <property type="protein sequence ID" value="KAK2075985.1"/>
    <property type="molecule type" value="Genomic_DNA"/>
</dbReference>
<keyword evidence="10 12" id="KW-0594">Phospholipid biosynthesis</keyword>
<dbReference type="GO" id="GO:0005789">
    <property type="term" value="C:endoplasmic reticulum membrane"/>
    <property type="evidence" value="ECO:0007669"/>
    <property type="project" value="UniProtKB-SubCell"/>
</dbReference>
<organism evidence="13 14">
    <name type="scientific">Prototheca wickerhamii</name>
    <dbReference type="NCBI Taxonomy" id="3111"/>
    <lineage>
        <taxon>Eukaryota</taxon>
        <taxon>Viridiplantae</taxon>
        <taxon>Chlorophyta</taxon>
        <taxon>core chlorophytes</taxon>
        <taxon>Trebouxiophyceae</taxon>
        <taxon>Chlorellales</taxon>
        <taxon>Chlorellaceae</taxon>
        <taxon>Prototheca</taxon>
    </lineage>
</organism>
<keyword evidence="11 12" id="KW-1208">Phospholipid metabolism</keyword>
<evidence type="ECO:0000256" key="5">
    <source>
        <dbReference type="ARBA" id="ARBA00022692"/>
    </source>
</evidence>
<feature type="transmembrane region" description="Helical" evidence="12">
    <location>
        <begin position="321"/>
        <end position="341"/>
    </location>
</feature>
<evidence type="ECO:0000256" key="11">
    <source>
        <dbReference type="ARBA" id="ARBA00023264"/>
    </source>
</evidence>
<name>A0AAD9IF66_PROWI</name>
<dbReference type="Proteomes" id="UP001255856">
    <property type="component" value="Unassembled WGS sequence"/>
</dbReference>
<evidence type="ECO:0000256" key="12">
    <source>
        <dbReference type="RuleBase" id="RU368094"/>
    </source>
</evidence>
<gene>
    <name evidence="13" type="ORF">QBZ16_001321</name>
</gene>
<feature type="transmembrane region" description="Helical" evidence="12">
    <location>
        <begin position="55"/>
        <end position="76"/>
    </location>
</feature>
<feature type="transmembrane region" description="Helical" evidence="12">
    <location>
        <begin position="290"/>
        <end position="309"/>
    </location>
</feature>
<evidence type="ECO:0000256" key="9">
    <source>
        <dbReference type="ARBA" id="ARBA00023136"/>
    </source>
</evidence>
<comment type="pathway">
    <text evidence="12">Phospholipid metabolism; phosphatidylethanolamine biosynthesis; phosphatidylethanolamine from CDP-diacylglycerol: step 1/2.</text>
</comment>
<comment type="similarity">
    <text evidence="12">Belongs to the CDP-alcohol phosphatidyltransferase class-I family.</text>
</comment>
<dbReference type="PANTHER" id="PTHR15362">
    <property type="entry name" value="PHOSPHATIDYLINOSITOL SYNTHASE"/>
    <property type="match status" value="1"/>
</dbReference>
<keyword evidence="6 12" id="KW-0256">Endoplasmic reticulum</keyword>
<dbReference type="GO" id="GO:0006659">
    <property type="term" value="P:phosphatidylserine biosynthetic process"/>
    <property type="evidence" value="ECO:0007669"/>
    <property type="project" value="UniProtKB-UniRule"/>
</dbReference>
<proteinExistence type="inferred from homology"/>
<keyword evidence="8 12" id="KW-0443">Lipid metabolism</keyword>
<keyword evidence="3 12" id="KW-0444">Lipid biosynthesis</keyword>
<evidence type="ECO:0000256" key="2">
    <source>
        <dbReference type="ARBA" id="ARBA00005189"/>
    </source>
</evidence>
<dbReference type="Pfam" id="PF03034">
    <property type="entry name" value="PSS"/>
    <property type="match status" value="2"/>
</dbReference>
<keyword evidence="9 12" id="KW-0472">Membrane</keyword>
<dbReference type="EC" id="2.7.8.8" evidence="12"/>
<dbReference type="GO" id="GO:0003882">
    <property type="term" value="F:CDP-diacylglycerol-serine O-phosphatidyltransferase activity"/>
    <property type="evidence" value="ECO:0007669"/>
    <property type="project" value="UniProtKB-UniRule"/>
</dbReference>
<keyword evidence="5 12" id="KW-0812">Transmembrane</keyword>